<dbReference type="SUPFAM" id="SSF143081">
    <property type="entry name" value="BB1717-like"/>
    <property type="match status" value="1"/>
</dbReference>
<evidence type="ECO:0000256" key="3">
    <source>
        <dbReference type="ARBA" id="ARBA00022763"/>
    </source>
</evidence>
<reference evidence="10" key="1">
    <citation type="submission" date="2023-07" db="EMBL/GenBank/DDBJ databases">
        <authorList>
            <person name="de Witt J."/>
        </authorList>
    </citation>
    <scope>NUCLEOTIDE SEQUENCE [LARGE SCALE GENOMIC DNA]</scope>
    <source>
        <strain evidence="10">FZJ</strain>
    </source>
</reference>
<evidence type="ECO:0000256" key="8">
    <source>
        <dbReference type="RuleBase" id="RU364100"/>
    </source>
</evidence>
<keyword evidence="2 8" id="KW-0645">Protease</keyword>
<sequence length="236" mass="26964">MCGRFAQYRMPWEYLEPIGLQLPLISGVDSEPINRYNVAPRSRVRILHQDPDGLRWDLVPWGWEPFWAKGKRPPAINARSETAATGKFFRSIWETGRCVVPADGWYEWVKNPDEPGKKQPFYIHRRDKQPMYFAAIGQFRREGGEPLDGDGFVIITADSDQGMVDIHDRRPVVLSPQSAAKWMDPELASAEAERILHQECEPVEAFEWYPVGRAVGNVRNEGAKLLDSLSDSNLQD</sequence>
<dbReference type="Gene3D" id="3.90.1680.10">
    <property type="entry name" value="SOS response associated peptidase-like"/>
    <property type="match status" value="1"/>
</dbReference>
<evidence type="ECO:0000256" key="7">
    <source>
        <dbReference type="ARBA" id="ARBA00023239"/>
    </source>
</evidence>
<keyword evidence="10" id="KW-1185">Reference proteome</keyword>
<dbReference type="PANTHER" id="PTHR13604">
    <property type="entry name" value="DC12-RELATED"/>
    <property type="match status" value="1"/>
</dbReference>
<name>A0ABU5C183_9GAMM</name>
<dbReference type="PANTHER" id="PTHR13604:SF0">
    <property type="entry name" value="ABASIC SITE PROCESSING PROTEIN HMCES"/>
    <property type="match status" value="1"/>
</dbReference>
<gene>
    <name evidence="9" type="ORF">RED13_000338</name>
</gene>
<dbReference type="EC" id="3.4.-.-" evidence="8"/>
<comment type="caution">
    <text evidence="9">The sequence shown here is derived from an EMBL/GenBank/DDBJ whole genome shotgun (WGS) entry which is preliminary data.</text>
</comment>
<dbReference type="RefSeq" id="WP_036988937.1">
    <property type="nucleotide sequence ID" value="NZ_JAVRDO010000014.1"/>
</dbReference>
<evidence type="ECO:0000313" key="10">
    <source>
        <dbReference type="Proteomes" id="UP001281217"/>
    </source>
</evidence>
<dbReference type="InterPro" id="IPR003738">
    <property type="entry name" value="SRAP"/>
</dbReference>
<proteinExistence type="inferred from homology"/>
<keyword evidence="5" id="KW-0190">Covalent protein-DNA linkage</keyword>
<evidence type="ECO:0000313" key="9">
    <source>
        <dbReference type="EMBL" id="MDX9688783.1"/>
    </source>
</evidence>
<evidence type="ECO:0000256" key="5">
    <source>
        <dbReference type="ARBA" id="ARBA00023124"/>
    </source>
</evidence>
<protein>
    <recommendedName>
        <fullName evidence="8">Abasic site processing protein</fullName>
        <ecNumber evidence="8">3.4.-.-</ecNumber>
    </recommendedName>
</protein>
<dbReference type="Proteomes" id="UP001281217">
    <property type="component" value="Unassembled WGS sequence"/>
</dbReference>
<evidence type="ECO:0000256" key="4">
    <source>
        <dbReference type="ARBA" id="ARBA00022801"/>
    </source>
</evidence>
<organism evidence="9 10">
    <name type="scientific">Halopseudomonas formosensis</name>
    <dbReference type="NCBI Taxonomy" id="1002526"/>
    <lineage>
        <taxon>Bacteria</taxon>
        <taxon>Pseudomonadati</taxon>
        <taxon>Pseudomonadota</taxon>
        <taxon>Gammaproteobacteria</taxon>
        <taxon>Pseudomonadales</taxon>
        <taxon>Pseudomonadaceae</taxon>
        <taxon>Halopseudomonas</taxon>
    </lineage>
</organism>
<evidence type="ECO:0000256" key="6">
    <source>
        <dbReference type="ARBA" id="ARBA00023125"/>
    </source>
</evidence>
<dbReference type="Pfam" id="PF02586">
    <property type="entry name" value="SRAP"/>
    <property type="match status" value="1"/>
</dbReference>
<dbReference type="InterPro" id="IPR036590">
    <property type="entry name" value="SRAP-like"/>
</dbReference>
<keyword evidence="3" id="KW-0227">DNA damage</keyword>
<keyword evidence="6" id="KW-0238">DNA-binding</keyword>
<comment type="similarity">
    <text evidence="1 8">Belongs to the SOS response-associated peptidase family.</text>
</comment>
<dbReference type="EMBL" id="JAVRDO010000014">
    <property type="protein sequence ID" value="MDX9688783.1"/>
    <property type="molecule type" value="Genomic_DNA"/>
</dbReference>
<keyword evidence="7" id="KW-0456">Lyase</keyword>
<evidence type="ECO:0000256" key="2">
    <source>
        <dbReference type="ARBA" id="ARBA00022670"/>
    </source>
</evidence>
<keyword evidence="4 8" id="KW-0378">Hydrolase</keyword>
<accession>A0ABU5C183</accession>
<evidence type="ECO:0000256" key="1">
    <source>
        <dbReference type="ARBA" id="ARBA00008136"/>
    </source>
</evidence>